<protein>
    <submittedName>
        <fullName evidence="1">tRNA (Adenine-N(1))-methyltransferase</fullName>
    </submittedName>
</protein>
<keyword evidence="1" id="KW-0808">Transferase</keyword>
<dbReference type="GO" id="GO:0160105">
    <property type="term" value="F:tRNA (adenine(22)-N1)-methyltransferase activity"/>
    <property type="evidence" value="ECO:0007669"/>
    <property type="project" value="InterPro"/>
</dbReference>
<evidence type="ECO:0000313" key="2">
    <source>
        <dbReference type="Proteomes" id="UP000298615"/>
    </source>
</evidence>
<dbReference type="EMBL" id="CP039712">
    <property type="protein sequence ID" value="QCI86357.1"/>
    <property type="molecule type" value="Genomic_DNA"/>
</dbReference>
<dbReference type="SUPFAM" id="SSF53335">
    <property type="entry name" value="S-adenosyl-L-methionine-dependent methyltransferases"/>
    <property type="match status" value="1"/>
</dbReference>
<dbReference type="GO" id="GO:0032259">
    <property type="term" value="P:methylation"/>
    <property type="evidence" value="ECO:0007669"/>
    <property type="project" value="UniProtKB-KW"/>
</dbReference>
<gene>
    <name evidence="1" type="ORF">FA707_04980</name>
</gene>
<dbReference type="InterPro" id="IPR029063">
    <property type="entry name" value="SAM-dependent_MTases_sf"/>
</dbReference>
<dbReference type="Gene3D" id="3.40.50.150">
    <property type="entry name" value="Vaccinia Virus protein VP39"/>
    <property type="match status" value="1"/>
</dbReference>
<dbReference type="PIRSF" id="PIRSF018637">
    <property type="entry name" value="TrmK"/>
    <property type="match status" value="1"/>
</dbReference>
<accession>A0A4D7CVP5</accession>
<organism evidence="1 2">
    <name type="scientific">Vagococcus zengguangii</name>
    <dbReference type="NCBI Taxonomy" id="2571750"/>
    <lineage>
        <taxon>Bacteria</taxon>
        <taxon>Bacillati</taxon>
        <taxon>Bacillota</taxon>
        <taxon>Bacilli</taxon>
        <taxon>Lactobacillales</taxon>
        <taxon>Enterococcaceae</taxon>
        <taxon>Vagococcus</taxon>
    </lineage>
</organism>
<dbReference type="KEGG" id="vao:FA707_04980"/>
<sequence length="232" mass="26142">MNEQKLSKRLERVASFVPKDAIVADIGSDHAYLPAWLYLNHKIKKAIAGEVVEGPYNSAKSLVASLGLEEHISVRLADGLEVLKAEDGVTAITICGMGGTLIRDILIRGKAKGHLSGKERLILQPNVGEPTLRRWLQAEGYQILREDILEEDEKIYEIIVAEKTGETTNYDERTLFFGPFLGEQKGEVFAQKWQQQLEKYRYILASMEKAEQVDSAKVTEVKEKISWIEEVI</sequence>
<reference evidence="1 2" key="1">
    <citation type="submission" date="2019-04" db="EMBL/GenBank/DDBJ databases">
        <title>Vagococcus sp. nov., isolated from faeces of yaks (Bos grunniens).</title>
        <authorList>
            <person name="Ge Y."/>
        </authorList>
    </citation>
    <scope>NUCLEOTIDE SEQUENCE [LARGE SCALE GENOMIC DNA]</scope>
    <source>
        <strain evidence="1 2">MN-17</strain>
    </source>
</reference>
<keyword evidence="2" id="KW-1185">Reference proteome</keyword>
<dbReference type="RefSeq" id="WP_136953190.1">
    <property type="nucleotide sequence ID" value="NZ_CP039712.1"/>
</dbReference>
<proteinExistence type="predicted"/>
<dbReference type="InterPro" id="IPR006901">
    <property type="entry name" value="TrmK"/>
</dbReference>
<dbReference type="Proteomes" id="UP000298615">
    <property type="component" value="Chromosome"/>
</dbReference>
<dbReference type="Pfam" id="PF04816">
    <property type="entry name" value="TrmK"/>
    <property type="match status" value="1"/>
</dbReference>
<keyword evidence="1" id="KW-0489">Methyltransferase</keyword>
<dbReference type="PANTHER" id="PTHR38451">
    <property type="entry name" value="TRNA (ADENINE(22)-N(1))-METHYLTRANSFERASE"/>
    <property type="match status" value="1"/>
</dbReference>
<dbReference type="Gene3D" id="1.10.287.1890">
    <property type="match status" value="1"/>
</dbReference>
<evidence type="ECO:0000313" key="1">
    <source>
        <dbReference type="EMBL" id="QCI86357.1"/>
    </source>
</evidence>
<dbReference type="AlphaFoldDB" id="A0A4D7CVP5"/>
<dbReference type="PANTHER" id="PTHR38451:SF1">
    <property type="entry name" value="TRNA (ADENINE(22)-N(1))-METHYLTRANSFERASE"/>
    <property type="match status" value="1"/>
</dbReference>
<name>A0A4D7CVP5_9ENTE</name>